<dbReference type="Gene3D" id="3.30.870.10">
    <property type="entry name" value="Endonuclease Chain A"/>
    <property type="match status" value="1"/>
</dbReference>
<feature type="compositionally biased region" description="Basic and acidic residues" evidence="1">
    <location>
        <begin position="190"/>
        <end position="202"/>
    </location>
</feature>
<evidence type="ECO:0008006" key="4">
    <source>
        <dbReference type="Google" id="ProtNLM"/>
    </source>
</evidence>
<dbReference type="RefSeq" id="WP_074432064.1">
    <property type="nucleotide sequence ID" value="NZ_CP063190.1"/>
</dbReference>
<reference evidence="2 3" key="1">
    <citation type="submission" date="2020-10" db="EMBL/GenBank/DDBJ databases">
        <title>Complete genome sequence of Corynebacterium ihumii DSM 45751.</title>
        <authorList>
            <person name="Ruckert C."/>
            <person name="Albersmeier A."/>
            <person name="Busche T."/>
            <person name="Jaenicke S."/>
            <person name="Winkler A."/>
            <person name="Friethjonsson O.H."/>
            <person name="Hreggviethsson G.O."/>
            <person name="Lambert C."/>
            <person name="Badcock D."/>
            <person name="Bernaerts K."/>
            <person name="Anne J."/>
            <person name="Economou A."/>
            <person name="Kalinowski J."/>
        </authorList>
    </citation>
    <scope>NUCLEOTIDE SEQUENCE [LARGE SCALE GENOMIC DNA]</scope>
    <source>
        <strain evidence="2 3">DSM 45751</strain>
    </source>
</reference>
<evidence type="ECO:0000256" key="1">
    <source>
        <dbReference type="SAM" id="MobiDB-lite"/>
    </source>
</evidence>
<proteinExistence type="predicted"/>
<dbReference type="SUPFAM" id="SSF56024">
    <property type="entry name" value="Phospholipase D/nuclease"/>
    <property type="match status" value="1"/>
</dbReference>
<keyword evidence="3" id="KW-1185">Reference proteome</keyword>
<dbReference type="Proteomes" id="UP001220577">
    <property type="component" value="Chromosome"/>
</dbReference>
<organism evidence="2 3">
    <name type="scientific">Corynebacterium ihumii</name>
    <dbReference type="NCBI Taxonomy" id="1232427"/>
    <lineage>
        <taxon>Bacteria</taxon>
        <taxon>Bacillati</taxon>
        <taxon>Actinomycetota</taxon>
        <taxon>Actinomycetes</taxon>
        <taxon>Mycobacteriales</taxon>
        <taxon>Corynebacteriaceae</taxon>
        <taxon>Corynebacterium</taxon>
    </lineage>
</organism>
<dbReference type="EMBL" id="CP063190">
    <property type="protein sequence ID" value="WCZ35214.1"/>
    <property type="molecule type" value="Genomic_DNA"/>
</dbReference>
<feature type="region of interest" description="Disordered" evidence="1">
    <location>
        <begin position="190"/>
        <end position="241"/>
    </location>
</feature>
<accession>A0ABY7UEV1</accession>
<gene>
    <name evidence="2" type="ORF">CIHUM_09095</name>
</gene>
<name>A0ABY7UEV1_9CORY</name>
<protein>
    <recommendedName>
        <fullName evidence="4">Phospholipase D-like domain-containing protein</fullName>
    </recommendedName>
</protein>
<evidence type="ECO:0000313" key="3">
    <source>
        <dbReference type="Proteomes" id="UP001220577"/>
    </source>
</evidence>
<sequence>MHLLSQPIDGQLGEYLRENLKSPKFNKLEIAVAFAKNSGVLRLKKELEEFREAGGEIRIFVGVDMNVTSYEALMNLLSLANSLYVVHDENGQTFHSKIFSFSGPEEGLLIVGSHNLTGGGLWTNYESSVHLELDFNNPSHNQLQKSTDSYFDRLTSFQNTVKSITTTAAIDDLLENSYVEKEVRTRIQMHDREAASAERERLFGSSKRSKLPSLNPFPTVSPAPKPPRSSSPQSEIPPAPITLATNADATLWVETRKMTGGSRNILDLSKTSLLRSGDVKNTPYEHSDPDYMRGAVEFFGIAPEDTDSTKKITINFDGVDYFENTILFPTGKRANGTWRVQIHGVSEIGDKITSAFNRKARSGYLLPEKIVCFSRIEADYYYLSVFDDDELPRFVSSSKITAYNGRSSTARLLGIF</sequence>
<feature type="compositionally biased region" description="Pro residues" evidence="1">
    <location>
        <begin position="219"/>
        <end position="240"/>
    </location>
</feature>
<evidence type="ECO:0000313" key="2">
    <source>
        <dbReference type="EMBL" id="WCZ35214.1"/>
    </source>
</evidence>
<dbReference type="CDD" id="cd09117">
    <property type="entry name" value="PLDc_Bfil_DEXD_like"/>
    <property type="match status" value="1"/>
</dbReference>